<sequence>MALVRTQNWLPSIFNDFFDDEWLPRTTRRAGVPAVNIIENENDYRIELAAPGMSKDDLKVSINEDNELVIAFEKQNENKDEKDEKKEQKGTYLRREFSYTSFRQSFTLPDDVDREKVAASMEHGVLTVDLPKKDMTKEAPATKQIEIR</sequence>
<reference evidence="4" key="2">
    <citation type="journal article" date="2021" name="PeerJ">
        <title>Extensive microbial diversity within the chicken gut microbiome revealed by metagenomics and culture.</title>
        <authorList>
            <person name="Gilroy R."/>
            <person name="Ravi A."/>
            <person name="Getino M."/>
            <person name="Pursley I."/>
            <person name="Horton D.L."/>
            <person name="Alikhan N.F."/>
            <person name="Baker D."/>
            <person name="Gharbi K."/>
            <person name="Hall N."/>
            <person name="Watson M."/>
            <person name="Adriaenssens E.M."/>
            <person name="Foster-Nyarko E."/>
            <person name="Jarju S."/>
            <person name="Secka A."/>
            <person name="Antonio M."/>
            <person name="Oren A."/>
            <person name="Chaudhuri R.R."/>
            <person name="La Ragione R."/>
            <person name="Hildebrand F."/>
            <person name="Pallen M.J."/>
        </authorList>
    </citation>
    <scope>NUCLEOTIDE SEQUENCE</scope>
    <source>
        <strain evidence="4">B1-20833</strain>
    </source>
</reference>
<organism evidence="4 5">
    <name type="scientific">Candidatus Cryptobacteroides intestinavium</name>
    <dbReference type="NCBI Taxonomy" id="2840766"/>
    <lineage>
        <taxon>Bacteria</taxon>
        <taxon>Pseudomonadati</taxon>
        <taxon>Bacteroidota</taxon>
        <taxon>Bacteroidia</taxon>
        <taxon>Bacteroidales</taxon>
        <taxon>Candidatus Cryptobacteroides</taxon>
    </lineage>
</organism>
<comment type="caution">
    <text evidence="4">The sequence shown here is derived from an EMBL/GenBank/DDBJ whole genome shotgun (WGS) entry which is preliminary data.</text>
</comment>
<dbReference type="EMBL" id="JADIMI010000018">
    <property type="protein sequence ID" value="MBO8451670.1"/>
    <property type="molecule type" value="Genomic_DNA"/>
</dbReference>
<evidence type="ECO:0000256" key="1">
    <source>
        <dbReference type="PROSITE-ProRule" id="PRU00285"/>
    </source>
</evidence>
<protein>
    <submittedName>
        <fullName evidence="4">Hsp20/alpha crystallin family protein</fullName>
    </submittedName>
</protein>
<accession>A0A9D9ES57</accession>
<dbReference type="CDD" id="cd06464">
    <property type="entry name" value="ACD_sHsps-like"/>
    <property type="match status" value="1"/>
</dbReference>
<feature type="domain" description="SHSP" evidence="3">
    <location>
        <begin position="26"/>
        <end position="148"/>
    </location>
</feature>
<reference evidence="4" key="1">
    <citation type="submission" date="2020-10" db="EMBL/GenBank/DDBJ databases">
        <authorList>
            <person name="Gilroy R."/>
        </authorList>
    </citation>
    <scope>NUCLEOTIDE SEQUENCE</scope>
    <source>
        <strain evidence="4">B1-20833</strain>
    </source>
</reference>
<comment type="similarity">
    <text evidence="1 2">Belongs to the small heat shock protein (HSP20) family.</text>
</comment>
<evidence type="ECO:0000256" key="2">
    <source>
        <dbReference type="RuleBase" id="RU003616"/>
    </source>
</evidence>
<dbReference type="PROSITE" id="PS01031">
    <property type="entry name" value="SHSP"/>
    <property type="match status" value="1"/>
</dbReference>
<evidence type="ECO:0000313" key="5">
    <source>
        <dbReference type="Proteomes" id="UP000823661"/>
    </source>
</evidence>
<dbReference type="AlphaFoldDB" id="A0A9D9ES57"/>
<dbReference type="InterPro" id="IPR008978">
    <property type="entry name" value="HSP20-like_chaperone"/>
</dbReference>
<dbReference type="InterPro" id="IPR031107">
    <property type="entry name" value="Small_HSP"/>
</dbReference>
<proteinExistence type="inferred from homology"/>
<dbReference type="PANTHER" id="PTHR11527">
    <property type="entry name" value="HEAT-SHOCK PROTEIN 20 FAMILY MEMBER"/>
    <property type="match status" value="1"/>
</dbReference>
<dbReference type="Pfam" id="PF00011">
    <property type="entry name" value="HSP20"/>
    <property type="match status" value="1"/>
</dbReference>
<gene>
    <name evidence="4" type="ORF">IAC06_02135</name>
</gene>
<evidence type="ECO:0000313" key="4">
    <source>
        <dbReference type="EMBL" id="MBO8451670.1"/>
    </source>
</evidence>
<name>A0A9D9ES57_9BACT</name>
<dbReference type="SUPFAM" id="SSF49764">
    <property type="entry name" value="HSP20-like chaperones"/>
    <property type="match status" value="1"/>
</dbReference>
<dbReference type="InterPro" id="IPR002068">
    <property type="entry name" value="A-crystallin/Hsp20_dom"/>
</dbReference>
<dbReference type="Proteomes" id="UP000823661">
    <property type="component" value="Unassembled WGS sequence"/>
</dbReference>
<evidence type="ECO:0000259" key="3">
    <source>
        <dbReference type="PROSITE" id="PS01031"/>
    </source>
</evidence>
<dbReference type="Gene3D" id="2.60.40.790">
    <property type="match status" value="1"/>
</dbReference>